<dbReference type="OrthoDB" id="9808360at2"/>
<dbReference type="NCBIfam" id="TIGR00738">
    <property type="entry name" value="rrf2_super"/>
    <property type="match status" value="1"/>
</dbReference>
<dbReference type="PROSITE" id="PS51197">
    <property type="entry name" value="HTH_RRF2_2"/>
    <property type="match status" value="1"/>
</dbReference>
<dbReference type="PANTHER" id="PTHR33221">
    <property type="entry name" value="WINGED HELIX-TURN-HELIX TRANSCRIPTIONAL REGULATOR, RRF2 FAMILY"/>
    <property type="match status" value="1"/>
</dbReference>
<protein>
    <submittedName>
        <fullName evidence="1">Rrf2 family transcriptional regulator</fullName>
    </submittedName>
</protein>
<sequence>MRMSEGVEWAVHCCLTLGWLGDDRPVPTSRLAAGYELPPAYLNKQLQALVRAGLLTSTPGVRGGFRLARPLDKITLMEVVAAIEGPDDAFQCTEIRRRGSGAESPERNFRTPCAVSTAMRKAELAWRRALAAQTLAEVAAAAERHAPNLGEGVRRWYGRG</sequence>
<dbReference type="GO" id="GO:0005829">
    <property type="term" value="C:cytosol"/>
    <property type="evidence" value="ECO:0007669"/>
    <property type="project" value="TreeGrafter"/>
</dbReference>
<comment type="caution">
    <text evidence="1">The sequence shown here is derived from an EMBL/GenBank/DDBJ whole genome shotgun (WGS) entry which is preliminary data.</text>
</comment>
<dbReference type="Gene3D" id="1.10.10.10">
    <property type="entry name" value="Winged helix-like DNA-binding domain superfamily/Winged helix DNA-binding domain"/>
    <property type="match status" value="1"/>
</dbReference>
<keyword evidence="2" id="KW-1185">Reference proteome</keyword>
<dbReference type="SUPFAM" id="SSF46785">
    <property type="entry name" value="Winged helix' DNA-binding domain"/>
    <property type="match status" value="1"/>
</dbReference>
<dbReference type="InterPro" id="IPR036390">
    <property type="entry name" value="WH_DNA-bd_sf"/>
</dbReference>
<dbReference type="PANTHER" id="PTHR33221:SF13">
    <property type="entry name" value="TRANSCRIPTIONAL REGULATOR-RELATED"/>
    <property type="match status" value="1"/>
</dbReference>
<dbReference type="GO" id="GO:0003700">
    <property type="term" value="F:DNA-binding transcription factor activity"/>
    <property type="evidence" value="ECO:0007669"/>
    <property type="project" value="TreeGrafter"/>
</dbReference>
<organism evidence="1 2">
    <name type="scientific">Sphaerisporangium album</name>
    <dbReference type="NCBI Taxonomy" id="509200"/>
    <lineage>
        <taxon>Bacteria</taxon>
        <taxon>Bacillati</taxon>
        <taxon>Actinomycetota</taxon>
        <taxon>Actinomycetes</taxon>
        <taxon>Streptosporangiales</taxon>
        <taxon>Streptosporangiaceae</taxon>
        <taxon>Sphaerisporangium</taxon>
    </lineage>
</organism>
<dbReference type="InterPro" id="IPR030489">
    <property type="entry name" value="TR_Rrf2-type_CS"/>
</dbReference>
<dbReference type="EMBL" id="QOIL01000003">
    <property type="protein sequence ID" value="RCG32309.1"/>
    <property type="molecule type" value="Genomic_DNA"/>
</dbReference>
<dbReference type="PROSITE" id="PS01332">
    <property type="entry name" value="HTH_RRF2_1"/>
    <property type="match status" value="1"/>
</dbReference>
<reference evidence="1 2" key="1">
    <citation type="submission" date="2018-06" db="EMBL/GenBank/DDBJ databases">
        <title>Sphaerisporangium craniellae sp. nov., isolated from a marine sponge in the South China Sea.</title>
        <authorList>
            <person name="Li L."/>
        </authorList>
    </citation>
    <scope>NUCLEOTIDE SEQUENCE [LARGE SCALE GENOMIC DNA]</scope>
    <source>
        <strain evidence="1 2">CCTCC AA 208026</strain>
    </source>
</reference>
<dbReference type="InterPro" id="IPR036388">
    <property type="entry name" value="WH-like_DNA-bd_sf"/>
</dbReference>
<dbReference type="InterPro" id="IPR000944">
    <property type="entry name" value="Tscrpt_reg_Rrf2"/>
</dbReference>
<name>A0A367FQX3_9ACTN</name>
<evidence type="ECO:0000313" key="1">
    <source>
        <dbReference type="EMBL" id="RCG32309.1"/>
    </source>
</evidence>
<dbReference type="Pfam" id="PF02082">
    <property type="entry name" value="Rrf2"/>
    <property type="match status" value="1"/>
</dbReference>
<accession>A0A367FQX3</accession>
<dbReference type="Proteomes" id="UP000253094">
    <property type="component" value="Unassembled WGS sequence"/>
</dbReference>
<evidence type="ECO:0000313" key="2">
    <source>
        <dbReference type="Proteomes" id="UP000253094"/>
    </source>
</evidence>
<dbReference type="AlphaFoldDB" id="A0A367FQX3"/>
<gene>
    <name evidence="1" type="ORF">DQ384_07370</name>
</gene>
<proteinExistence type="predicted"/>